<dbReference type="AlphaFoldDB" id="A0A9Q9SU97"/>
<protein>
    <submittedName>
        <fullName evidence="1">Uncharacterized protein</fullName>
    </submittedName>
</protein>
<reference evidence="1" key="2">
    <citation type="submission" date="2022-10" db="EMBL/GenBank/DDBJ databases">
        <authorList>
            <person name="Ngo T.-E."/>
        </authorList>
    </citation>
    <scope>NUCLEOTIDE SEQUENCE</scope>
    <source>
        <strain evidence="1">JHB</strain>
    </source>
</reference>
<dbReference type="Proteomes" id="UP000176944">
    <property type="component" value="Chromosome"/>
</dbReference>
<organism evidence="1">
    <name type="scientific">Moorena producens (strain JHB)</name>
    <dbReference type="NCBI Taxonomy" id="1454205"/>
    <lineage>
        <taxon>Bacteria</taxon>
        <taxon>Bacillati</taxon>
        <taxon>Cyanobacteriota</taxon>
        <taxon>Cyanophyceae</taxon>
        <taxon>Coleofasciculales</taxon>
        <taxon>Coleofasciculaceae</taxon>
        <taxon>Moorena</taxon>
    </lineage>
</organism>
<proteinExistence type="predicted"/>
<reference evidence="1" key="1">
    <citation type="journal article" date="2017" name="Proc. Natl. Acad. Sci. U.S.A.">
        <title>Comparative genomics uncovers the prolific and distinctive metabolic potential of the cyanobacterial genus Moorea.</title>
        <authorList>
            <person name="Leao T."/>
            <person name="Castelao G."/>
            <person name="Korobeynikov A."/>
            <person name="Monroe E.A."/>
            <person name="Podell S."/>
            <person name="Glukhov E."/>
            <person name="Allen E.E."/>
            <person name="Gerwick W.H."/>
            <person name="Gerwick L."/>
        </authorList>
    </citation>
    <scope>NUCLEOTIDE SEQUENCE</scope>
    <source>
        <strain evidence="1">JHB</strain>
    </source>
</reference>
<sequence length="66" mass="7692">MDTLRGRHWVQVMGLTLAKRPPYVNGHGMRCSFGASHLFYYEDTDAIGKTEERRQSCDLIIMVLRY</sequence>
<evidence type="ECO:0000313" key="1">
    <source>
        <dbReference type="EMBL" id="WAN69743.1"/>
    </source>
</evidence>
<accession>A0A9Q9SU97</accession>
<gene>
    <name evidence="1" type="ORF">BJP36_37250</name>
</gene>
<name>A0A9Q9SU97_MOOP1</name>
<dbReference type="EMBL" id="CP017708">
    <property type="protein sequence ID" value="WAN69743.1"/>
    <property type="molecule type" value="Genomic_DNA"/>
</dbReference>